<evidence type="ECO:0000313" key="3">
    <source>
        <dbReference type="Proteomes" id="UP000479756"/>
    </source>
</evidence>
<dbReference type="Pfam" id="PF00581">
    <property type="entry name" value="Rhodanese"/>
    <property type="match status" value="1"/>
</dbReference>
<dbReference type="Gene3D" id="3.40.250.10">
    <property type="entry name" value="Rhodanese-like domain"/>
    <property type="match status" value="1"/>
</dbReference>
<dbReference type="EMBL" id="JAAGWZ010000005">
    <property type="protein sequence ID" value="NEM92421.1"/>
    <property type="molecule type" value="Genomic_DNA"/>
</dbReference>
<dbReference type="PANTHER" id="PTHR43031:SF1">
    <property type="entry name" value="PYRIDINE NUCLEOTIDE-DISULPHIDE OXIDOREDUCTASE"/>
    <property type="match status" value="1"/>
</dbReference>
<dbReference type="CDD" id="cd00158">
    <property type="entry name" value="RHOD"/>
    <property type="match status" value="1"/>
</dbReference>
<dbReference type="AlphaFoldDB" id="A0A7C9TT50"/>
<organism evidence="2 3">
    <name type="scientific">Galbitalea soli</name>
    <dbReference type="NCBI Taxonomy" id="1268042"/>
    <lineage>
        <taxon>Bacteria</taxon>
        <taxon>Bacillati</taxon>
        <taxon>Actinomycetota</taxon>
        <taxon>Actinomycetes</taxon>
        <taxon>Micrococcales</taxon>
        <taxon>Microbacteriaceae</taxon>
        <taxon>Galbitalea</taxon>
    </lineage>
</organism>
<dbReference type="InterPro" id="IPR050229">
    <property type="entry name" value="GlpE_sulfurtransferase"/>
</dbReference>
<dbReference type="SMART" id="SM00450">
    <property type="entry name" value="RHOD"/>
    <property type="match status" value="1"/>
</dbReference>
<dbReference type="RefSeq" id="WP_163474490.1">
    <property type="nucleotide sequence ID" value="NZ_JAAGWZ010000005.1"/>
</dbReference>
<dbReference type="InterPro" id="IPR036873">
    <property type="entry name" value="Rhodanese-like_dom_sf"/>
</dbReference>
<feature type="domain" description="Rhodanese" evidence="1">
    <location>
        <begin position="24"/>
        <end position="111"/>
    </location>
</feature>
<dbReference type="PROSITE" id="PS50206">
    <property type="entry name" value="RHODANESE_3"/>
    <property type="match status" value="1"/>
</dbReference>
<evidence type="ECO:0000259" key="1">
    <source>
        <dbReference type="PROSITE" id="PS50206"/>
    </source>
</evidence>
<evidence type="ECO:0000313" key="2">
    <source>
        <dbReference type="EMBL" id="NEM92421.1"/>
    </source>
</evidence>
<name>A0A7C9TT50_9MICO</name>
<dbReference type="SUPFAM" id="SSF52821">
    <property type="entry name" value="Rhodanese/Cell cycle control phosphatase"/>
    <property type="match status" value="1"/>
</dbReference>
<dbReference type="PANTHER" id="PTHR43031">
    <property type="entry name" value="FAD-DEPENDENT OXIDOREDUCTASE"/>
    <property type="match status" value="1"/>
</dbReference>
<accession>A0A7C9TT50</accession>
<protein>
    <submittedName>
        <fullName evidence="2">Rhodanese-like domain-containing protein</fullName>
    </submittedName>
</protein>
<sequence>MGILNRLFGSRPASIDGARARSIVDAGGILVDVRTDAEWAAGHAPGARHIPLDQVDRAASSLPDGVRIVTICKSGVRSAFAARTLAAKGFDVSSVRGGMRAWSAAGGPVVTGRARGVAAGAPRRERS</sequence>
<comment type="caution">
    <text evidence="2">The sequence shown here is derived from an EMBL/GenBank/DDBJ whole genome shotgun (WGS) entry which is preliminary data.</text>
</comment>
<reference evidence="2 3" key="1">
    <citation type="journal article" date="2014" name="Int. J. Syst. Evol. Microbiol.">
        <title>Description of Galbitalea soli gen. nov., sp. nov., and Frondihabitans sucicola sp. nov.</title>
        <authorList>
            <person name="Kim S.J."/>
            <person name="Lim J.M."/>
            <person name="Ahn J.H."/>
            <person name="Weon H.Y."/>
            <person name="Hamada M."/>
            <person name="Suzuki K."/>
            <person name="Ahn T.Y."/>
            <person name="Kwon S.W."/>
        </authorList>
    </citation>
    <scope>NUCLEOTIDE SEQUENCE [LARGE SCALE GENOMIC DNA]</scope>
    <source>
        <strain evidence="2 3">NBRC 108727</strain>
    </source>
</reference>
<proteinExistence type="predicted"/>
<gene>
    <name evidence="2" type="ORF">G3T37_13785</name>
</gene>
<keyword evidence="3" id="KW-1185">Reference proteome</keyword>
<dbReference type="InterPro" id="IPR001763">
    <property type="entry name" value="Rhodanese-like_dom"/>
</dbReference>
<dbReference type="Proteomes" id="UP000479756">
    <property type="component" value="Unassembled WGS sequence"/>
</dbReference>